<proteinExistence type="predicted"/>
<organism evidence="1">
    <name type="scientific">marine sediment metagenome</name>
    <dbReference type="NCBI Taxonomy" id="412755"/>
    <lineage>
        <taxon>unclassified sequences</taxon>
        <taxon>metagenomes</taxon>
        <taxon>ecological metagenomes</taxon>
    </lineage>
</organism>
<reference evidence="1" key="1">
    <citation type="journal article" date="2014" name="Front. Microbiol.">
        <title>High frequency of phylogenetically diverse reductive dehalogenase-homologous genes in deep subseafloor sedimentary metagenomes.</title>
        <authorList>
            <person name="Kawai M."/>
            <person name="Futagami T."/>
            <person name="Toyoda A."/>
            <person name="Takaki Y."/>
            <person name="Nishi S."/>
            <person name="Hori S."/>
            <person name="Arai W."/>
            <person name="Tsubouchi T."/>
            <person name="Morono Y."/>
            <person name="Uchiyama I."/>
            <person name="Ito T."/>
            <person name="Fujiyama A."/>
            <person name="Inagaki F."/>
            <person name="Takami H."/>
        </authorList>
    </citation>
    <scope>NUCLEOTIDE SEQUENCE</scope>
    <source>
        <strain evidence="1">Expedition CK06-06</strain>
    </source>
</reference>
<protein>
    <recommendedName>
        <fullName evidence="2">Carbohydrate kinase PfkB domain-containing protein</fullName>
    </recommendedName>
</protein>
<comment type="caution">
    <text evidence="1">The sequence shown here is derived from an EMBL/GenBank/DDBJ whole genome shotgun (WGS) entry which is preliminary data.</text>
</comment>
<evidence type="ECO:0008006" key="2">
    <source>
        <dbReference type="Google" id="ProtNLM"/>
    </source>
</evidence>
<feature type="non-terminal residue" evidence="1">
    <location>
        <position position="1"/>
    </location>
</feature>
<name>X0VCA2_9ZZZZ</name>
<gene>
    <name evidence="1" type="ORF">S01H1_42708</name>
</gene>
<evidence type="ECO:0000313" key="1">
    <source>
        <dbReference type="EMBL" id="GAG08912.1"/>
    </source>
</evidence>
<dbReference type="EMBL" id="BARS01027172">
    <property type="protein sequence ID" value="GAG08912.1"/>
    <property type="molecule type" value="Genomic_DNA"/>
</dbReference>
<dbReference type="AlphaFoldDB" id="X0VCA2"/>
<sequence length="38" mass="3949">GDIKEAATIANYAAGVVCGEVGAMPIRIDKLRKAFIEG</sequence>
<accession>X0VCA2</accession>